<comment type="caution">
    <text evidence="2">The sequence shown here is derived from an EMBL/GenBank/DDBJ whole genome shotgun (WGS) entry which is preliminary data.</text>
</comment>
<organism evidence="2 3">
    <name type="scientific">Desulfosporosinus fructosivorans</name>
    <dbReference type="NCBI Taxonomy" id="2018669"/>
    <lineage>
        <taxon>Bacteria</taxon>
        <taxon>Bacillati</taxon>
        <taxon>Bacillota</taxon>
        <taxon>Clostridia</taxon>
        <taxon>Eubacteriales</taxon>
        <taxon>Desulfitobacteriaceae</taxon>
        <taxon>Desulfosporosinus</taxon>
    </lineage>
</organism>
<evidence type="ECO:0000313" key="2">
    <source>
        <dbReference type="EMBL" id="TGE38794.1"/>
    </source>
</evidence>
<dbReference type="OrthoDB" id="9947372at2"/>
<keyword evidence="3" id="KW-1185">Reference proteome</keyword>
<dbReference type="EMBL" id="SPQQ01000002">
    <property type="protein sequence ID" value="TGE38794.1"/>
    <property type="molecule type" value="Genomic_DNA"/>
</dbReference>
<accession>A0A4Z0R8N5</accession>
<feature type="region of interest" description="Disordered" evidence="1">
    <location>
        <begin position="19"/>
        <end position="56"/>
    </location>
</feature>
<dbReference type="Proteomes" id="UP000298460">
    <property type="component" value="Unassembled WGS sequence"/>
</dbReference>
<dbReference type="RefSeq" id="WP_135545290.1">
    <property type="nucleotide sequence ID" value="NZ_SPQQ01000002.1"/>
</dbReference>
<reference evidence="2 3" key="1">
    <citation type="submission" date="2019-03" db="EMBL/GenBank/DDBJ databases">
        <title>Draft Genome Sequence of Desulfosporosinus fructosivorans Strain 63.6F, Isolated from Marine Sediment in the Baltic Sea.</title>
        <authorList>
            <person name="Hausmann B."/>
            <person name="Vandieken V."/>
            <person name="Pjevac P."/>
            <person name="Schreck K."/>
            <person name="Herbold C.W."/>
            <person name="Loy A."/>
        </authorList>
    </citation>
    <scope>NUCLEOTIDE SEQUENCE [LARGE SCALE GENOMIC DNA]</scope>
    <source>
        <strain evidence="2 3">63.6F</strain>
    </source>
</reference>
<proteinExistence type="predicted"/>
<dbReference type="AlphaFoldDB" id="A0A4Z0R8N5"/>
<protein>
    <submittedName>
        <fullName evidence="2">Uncharacterized protein</fullName>
    </submittedName>
</protein>
<sequence length="78" mass="8750">MEKEYVTARLFKNHRAADGLNTEEELSDCDQQQSTETQINLGANSDTGASDSTQNIPSLPQRLLDVIHQVLELLNHKK</sequence>
<evidence type="ECO:0000313" key="3">
    <source>
        <dbReference type="Proteomes" id="UP000298460"/>
    </source>
</evidence>
<name>A0A4Z0R8N5_9FIRM</name>
<gene>
    <name evidence="2" type="ORF">E4K67_04765</name>
</gene>
<feature type="compositionally biased region" description="Polar residues" evidence="1">
    <location>
        <begin position="29"/>
        <end position="56"/>
    </location>
</feature>
<evidence type="ECO:0000256" key="1">
    <source>
        <dbReference type="SAM" id="MobiDB-lite"/>
    </source>
</evidence>